<organism evidence="2 3">
    <name type="scientific">Thanatephorus cucumeris (strain AG1-IB / isolate 7/3/14)</name>
    <name type="common">Lettuce bottom rot fungus</name>
    <name type="synonym">Rhizoctonia solani</name>
    <dbReference type="NCBI Taxonomy" id="1108050"/>
    <lineage>
        <taxon>Eukaryota</taxon>
        <taxon>Fungi</taxon>
        <taxon>Dikarya</taxon>
        <taxon>Basidiomycota</taxon>
        <taxon>Agaricomycotina</taxon>
        <taxon>Agaricomycetes</taxon>
        <taxon>Cantharellales</taxon>
        <taxon>Ceratobasidiaceae</taxon>
        <taxon>Rhizoctonia</taxon>
        <taxon>Rhizoctonia solani AG-1</taxon>
    </lineage>
</organism>
<protein>
    <submittedName>
        <fullName evidence="2">Uncharacterized protein</fullName>
    </submittedName>
</protein>
<keyword evidence="1" id="KW-0472">Membrane</keyword>
<name>M5BTD6_THACB</name>
<proteinExistence type="predicted"/>
<evidence type="ECO:0000313" key="2">
    <source>
        <dbReference type="EMBL" id="CCO26987.1"/>
    </source>
</evidence>
<comment type="caution">
    <text evidence="2">The sequence shown here is derived from an EMBL/GenBank/DDBJ whole genome shotgun (WGS) entry which is preliminary data.</text>
</comment>
<evidence type="ECO:0000256" key="1">
    <source>
        <dbReference type="SAM" id="Phobius"/>
    </source>
</evidence>
<reference evidence="2 3" key="1">
    <citation type="journal article" date="2013" name="J. Biotechnol.">
        <title>Establishment and interpretation of the genome sequence of the phytopathogenic fungus Rhizoctonia solani AG1-IB isolate 7/3/14.</title>
        <authorList>
            <person name="Wibberg D.W."/>
            <person name="Jelonek L.J."/>
            <person name="Rupp O.R."/>
            <person name="Hennig M.H."/>
            <person name="Eikmeyer F.E."/>
            <person name="Goesmann A.G."/>
            <person name="Hartmann A.H."/>
            <person name="Borriss R.B."/>
            <person name="Grosch R.G."/>
            <person name="Puehler A.P."/>
            <person name="Schlueter A.S."/>
        </authorList>
    </citation>
    <scope>NUCLEOTIDE SEQUENCE [LARGE SCALE GENOMIC DNA]</scope>
    <source>
        <strain evidence="3">AG1-IB / isolate 7/3/14</strain>
    </source>
</reference>
<dbReference type="EMBL" id="CAOJ01001306">
    <property type="protein sequence ID" value="CCO26987.1"/>
    <property type="molecule type" value="Genomic_DNA"/>
</dbReference>
<dbReference type="HOGENOM" id="CLU_1595678_0_0_1"/>
<evidence type="ECO:0000313" key="3">
    <source>
        <dbReference type="Proteomes" id="UP000012065"/>
    </source>
</evidence>
<feature type="transmembrane region" description="Helical" evidence="1">
    <location>
        <begin position="142"/>
        <end position="163"/>
    </location>
</feature>
<dbReference type="Proteomes" id="UP000012065">
    <property type="component" value="Unassembled WGS sequence"/>
</dbReference>
<accession>M5BTD6</accession>
<sequence length="167" mass="18223">MLFISITSCIWIVVFAVLGFSRVNALFPMVFSSVALGKLAAKGEWDQIGTGYGLYKAFNNAGSVIVDVAAGAIQDTTPGGGYNGVIAFFIALKGMEILWGSIYGVLDRRLLRGVLSMSEKERLETEKKVDLNREPGRRPIKAWTYGGWTFLGACITIALVLFVKYSI</sequence>
<keyword evidence="1" id="KW-1133">Transmembrane helix</keyword>
<feature type="transmembrane region" description="Helical" evidence="1">
    <location>
        <begin position="85"/>
        <end position="106"/>
    </location>
</feature>
<gene>
    <name evidence="2" type="ORF">BN14_01020</name>
</gene>
<dbReference type="AlphaFoldDB" id="M5BTD6"/>
<keyword evidence="1" id="KW-0812">Transmembrane</keyword>